<dbReference type="Proteomes" id="UP000182229">
    <property type="component" value="Unassembled WGS sequence"/>
</dbReference>
<keyword evidence="3" id="KW-1185">Reference proteome</keyword>
<protein>
    <recommendedName>
        <fullName evidence="4">Lipoprotein</fullName>
    </recommendedName>
</protein>
<evidence type="ECO:0000256" key="1">
    <source>
        <dbReference type="SAM" id="SignalP"/>
    </source>
</evidence>
<dbReference type="EMBL" id="MPIN01000007">
    <property type="protein sequence ID" value="OJH37607.1"/>
    <property type="molecule type" value="Genomic_DNA"/>
</dbReference>
<reference evidence="3" key="1">
    <citation type="submission" date="2016-11" db="EMBL/GenBank/DDBJ databases">
        <authorList>
            <person name="Shukria A."/>
            <person name="Stevens D.C."/>
        </authorList>
    </citation>
    <scope>NUCLEOTIDE SEQUENCE [LARGE SCALE GENOMIC DNA]</scope>
    <source>
        <strain evidence="3">Cbfe23</strain>
    </source>
</reference>
<evidence type="ECO:0000313" key="3">
    <source>
        <dbReference type="Proteomes" id="UP000182229"/>
    </source>
</evidence>
<name>A0A1L9B5S8_9BACT</name>
<evidence type="ECO:0008006" key="4">
    <source>
        <dbReference type="Google" id="ProtNLM"/>
    </source>
</evidence>
<dbReference type="OrthoDB" id="73940at2"/>
<feature type="chain" id="PRO_5012363449" description="Lipoprotein" evidence="1">
    <location>
        <begin position="23"/>
        <end position="456"/>
    </location>
</feature>
<proteinExistence type="predicted"/>
<dbReference type="RefSeq" id="WP_071901076.1">
    <property type="nucleotide sequence ID" value="NZ_MPIN01000007.1"/>
</dbReference>
<keyword evidence="1" id="KW-0732">Signal</keyword>
<gene>
    <name evidence="2" type="ORF">BON30_25765</name>
</gene>
<organism evidence="2 3">
    <name type="scientific">Cystobacter ferrugineus</name>
    <dbReference type="NCBI Taxonomy" id="83449"/>
    <lineage>
        <taxon>Bacteria</taxon>
        <taxon>Pseudomonadati</taxon>
        <taxon>Myxococcota</taxon>
        <taxon>Myxococcia</taxon>
        <taxon>Myxococcales</taxon>
        <taxon>Cystobacterineae</taxon>
        <taxon>Archangiaceae</taxon>
        <taxon>Cystobacter</taxon>
    </lineage>
</organism>
<reference evidence="2 3" key="2">
    <citation type="submission" date="2016-12" db="EMBL/GenBank/DDBJ databases">
        <title>Draft Genome Sequence of Cystobacter ferrugineus Strain Cbfe23.</title>
        <authorList>
            <person name="Akbar S."/>
            <person name="Dowd S.E."/>
            <person name="Stevens D.C."/>
        </authorList>
    </citation>
    <scope>NUCLEOTIDE SEQUENCE [LARGE SCALE GENOMIC DNA]</scope>
    <source>
        <strain evidence="2 3">Cbfe23</strain>
    </source>
</reference>
<accession>A0A1L9B5S8</accession>
<evidence type="ECO:0000313" key="2">
    <source>
        <dbReference type="EMBL" id="OJH37607.1"/>
    </source>
</evidence>
<dbReference type="PROSITE" id="PS51257">
    <property type="entry name" value="PROKAR_LIPOPROTEIN"/>
    <property type="match status" value="1"/>
</dbReference>
<sequence>MMRRIETALFAAVCAVVFVACSACGGKDNPNGPVGKTSQFFLPTGAPRNTGDPHIQADAQGNFHIVYPAYSQGDAYYAFCPSNCSSVEQAKVVHLKTQGAVDNARVAVGPDGKPQLLLNTYERVYYATCTGDCTQSASWTVTPILEHGGQREVSGDAFAVTPQGKPRFVMHSYRSIGIGAPTPATFYVQCDSNCQNPASWTQSQIATTNWQMGSLRFTPSGQPRLAKAELVGYGDHLGYYYECDSDCASAANWKGLSLYKTFYGFSEAVRMYPALSLRLTSQGKPRLALMGDDGSGRNLLYLECDQNCTSTDSWFAQILLPANEGGAQLKAGLDLALDSKDQPRIAYAAGFNILLASCDANCTDETKSKWNLAKVEFASDMEKDKIIPYPDCNIAGGWFLHSPSVALGKEGLPRVAYRAQDISGGGSNPGPGEIKCTAGADMTFARFTQLDALRAP</sequence>
<comment type="caution">
    <text evidence="2">The sequence shown here is derived from an EMBL/GenBank/DDBJ whole genome shotgun (WGS) entry which is preliminary data.</text>
</comment>
<dbReference type="AlphaFoldDB" id="A0A1L9B5S8"/>
<feature type="signal peptide" evidence="1">
    <location>
        <begin position="1"/>
        <end position="22"/>
    </location>
</feature>